<accession>Q9HLP2</accession>
<evidence type="ECO:0000313" key="2">
    <source>
        <dbReference type="EMBL" id="CAC11331.1"/>
    </source>
</evidence>
<dbReference type="HOGENOM" id="CLU_1335091_0_0_2"/>
<dbReference type="CDD" id="cd00090">
    <property type="entry name" value="HTH_ARSR"/>
    <property type="match status" value="1"/>
</dbReference>
<proteinExistence type="predicted"/>
<evidence type="ECO:0000259" key="1">
    <source>
        <dbReference type="SMART" id="SM00418"/>
    </source>
</evidence>
<dbReference type="AlphaFoldDB" id="Q9HLP2"/>
<dbReference type="Pfam" id="PF13412">
    <property type="entry name" value="HTH_24"/>
    <property type="match status" value="1"/>
</dbReference>
<dbReference type="EMBL" id="AL445063">
    <property type="protein sequence ID" value="CAC11331.1"/>
    <property type="molecule type" value="Genomic_DNA"/>
</dbReference>
<dbReference type="InterPro" id="IPR011991">
    <property type="entry name" value="ArsR-like_HTH"/>
</dbReference>
<dbReference type="SMART" id="SM00418">
    <property type="entry name" value="HTH_ARSR"/>
    <property type="match status" value="1"/>
</dbReference>
<reference evidence="2 3" key="1">
    <citation type="journal article" date="2000" name="Nature">
        <title>The genome sequence of the thermoacidophilic scavenger Thermoplasma acidophilum.</title>
        <authorList>
            <person name="Ruepp A."/>
            <person name="Graml W."/>
            <person name="Santos-Martinez M.L."/>
            <person name="Koretke K.K."/>
            <person name="Volker C."/>
            <person name="Mewes H.W."/>
            <person name="Frishman D."/>
            <person name="Stocker S."/>
            <person name="Lupas A.N."/>
            <person name="Baumeister W."/>
        </authorList>
    </citation>
    <scope>NUCLEOTIDE SEQUENCE [LARGE SCALE GENOMIC DNA]</scope>
    <source>
        <strain evidence="3">ATCC 25905 / DSM 1728 / JCM 9062 / NBRC 15155 / AMRC-C165</strain>
    </source>
</reference>
<dbReference type="eggNOG" id="arCOG01687">
    <property type="taxonomic scope" value="Archaea"/>
</dbReference>
<evidence type="ECO:0000313" key="3">
    <source>
        <dbReference type="Proteomes" id="UP000001024"/>
    </source>
</evidence>
<dbReference type="SUPFAM" id="SSF46785">
    <property type="entry name" value="Winged helix' DNA-binding domain"/>
    <property type="match status" value="1"/>
</dbReference>
<gene>
    <name evidence="2" type="ordered locus">Ta0185</name>
</gene>
<dbReference type="InterPro" id="IPR036390">
    <property type="entry name" value="WH_DNA-bd_sf"/>
</dbReference>
<dbReference type="Proteomes" id="UP000001024">
    <property type="component" value="Chromosome"/>
</dbReference>
<dbReference type="Gene3D" id="1.10.10.10">
    <property type="entry name" value="Winged helix-like DNA-binding domain superfamily/Winged helix DNA-binding domain"/>
    <property type="match status" value="1"/>
</dbReference>
<keyword evidence="3" id="KW-1185">Reference proteome</keyword>
<dbReference type="EnsemblBacteria" id="CAC11331">
    <property type="protein sequence ID" value="CAC11331"/>
    <property type="gene ID" value="CAC11331"/>
</dbReference>
<feature type="domain" description="HTH arsR-type" evidence="1">
    <location>
        <begin position="10"/>
        <end position="102"/>
    </location>
</feature>
<dbReference type="InterPro" id="IPR001845">
    <property type="entry name" value="HTH_ArsR_DNA-bd_dom"/>
</dbReference>
<dbReference type="GO" id="GO:0003700">
    <property type="term" value="F:DNA-binding transcription factor activity"/>
    <property type="evidence" value="ECO:0007669"/>
    <property type="project" value="InterPro"/>
</dbReference>
<organism evidence="2 3">
    <name type="scientific">Thermoplasma acidophilum (strain ATCC 25905 / DSM 1728 / JCM 9062 / NBRC 15155 / AMRC-C165)</name>
    <dbReference type="NCBI Taxonomy" id="273075"/>
    <lineage>
        <taxon>Archaea</taxon>
        <taxon>Methanobacteriati</taxon>
        <taxon>Thermoplasmatota</taxon>
        <taxon>Thermoplasmata</taxon>
        <taxon>Thermoplasmatales</taxon>
        <taxon>Thermoplasmataceae</taxon>
        <taxon>Thermoplasma</taxon>
    </lineage>
</organism>
<dbReference type="STRING" id="273075.gene:9571400"/>
<dbReference type="OrthoDB" id="371687at2157"/>
<protein>
    <recommendedName>
        <fullName evidence="1">HTH arsR-type domain-containing protein</fullName>
    </recommendedName>
</protein>
<dbReference type="InParanoid" id="Q9HLP2"/>
<dbReference type="KEGG" id="tac:Ta0185"/>
<name>Q9HLP2_THEAC</name>
<dbReference type="PaxDb" id="273075-Ta0185"/>
<dbReference type="InterPro" id="IPR036388">
    <property type="entry name" value="WH-like_DNA-bd_sf"/>
</dbReference>
<sequence length="217" mass="24802">MNGSGKNVDLLLKNFANRTRLMILTLIIKNGPMTVTQLSKIIKTSRSNLYQIIKDMLSDGVITQVKTETNRNYVEKYYYINEDLFASVGSEDLKNALMVMDDEDLRNLMVSFLATASAIFSIMAEQVAMATPGEMNIYREEIRDDLIIMSFSSLSRETMAKYAEMNESFLKEVEDSSNHSREDHFLYVVGFPSTSRLNLFRNDDSNNGKQNKNAEKR</sequence>
<dbReference type="RefSeq" id="WP_010900612.1">
    <property type="nucleotide sequence ID" value="NC_002578.1"/>
</dbReference>